<dbReference type="InterPro" id="IPR051803">
    <property type="entry name" value="TA_system_RelE-like_toxin"/>
</dbReference>
<dbReference type="InterPro" id="IPR035093">
    <property type="entry name" value="RelE/ParE_toxin_dom_sf"/>
</dbReference>
<gene>
    <name evidence="3" type="ORF">CEY11_06070</name>
</gene>
<organism evidence="3 4">
    <name type="scientific">Candidimonas nitroreducens</name>
    <dbReference type="NCBI Taxonomy" id="683354"/>
    <lineage>
        <taxon>Bacteria</taxon>
        <taxon>Pseudomonadati</taxon>
        <taxon>Pseudomonadota</taxon>
        <taxon>Betaproteobacteria</taxon>
        <taxon>Burkholderiales</taxon>
        <taxon>Alcaligenaceae</taxon>
        <taxon>Candidimonas</taxon>
    </lineage>
</organism>
<dbReference type="InterPro" id="IPR007712">
    <property type="entry name" value="RelE/ParE_toxin"/>
</dbReference>
<sequence length="127" mass="14108">MPHLIWTPQALADVQRLYRFLNVDTGPHAAPSACCPPRGRFLPWDGPAAKNIEAARRAVKAIRSGVKILAHQAQIGRPVEDMDAEFREWLIDFGSSGYVAMYRLDGDQAIILAVRHQKEAGYQPSEA</sequence>
<name>A0A225MS37_9BURK</name>
<keyword evidence="4" id="KW-1185">Reference proteome</keyword>
<protein>
    <submittedName>
        <fullName evidence="3">Plasmid stabilization protein</fullName>
    </submittedName>
</protein>
<dbReference type="EMBL" id="NJIH01000003">
    <property type="protein sequence ID" value="OWT63872.1"/>
    <property type="molecule type" value="Genomic_DNA"/>
</dbReference>
<dbReference type="Gene3D" id="3.30.2310.20">
    <property type="entry name" value="RelE-like"/>
    <property type="match status" value="1"/>
</dbReference>
<dbReference type="PANTHER" id="PTHR33755">
    <property type="entry name" value="TOXIN PARE1-RELATED"/>
    <property type="match status" value="1"/>
</dbReference>
<accession>A0A225MS37</accession>
<dbReference type="AlphaFoldDB" id="A0A225MS37"/>
<comment type="similarity">
    <text evidence="1">Belongs to the RelE toxin family.</text>
</comment>
<dbReference type="Proteomes" id="UP000214603">
    <property type="component" value="Unassembled WGS sequence"/>
</dbReference>
<dbReference type="OrthoDB" id="121597at2"/>
<proteinExistence type="inferred from homology"/>
<evidence type="ECO:0000256" key="2">
    <source>
        <dbReference type="ARBA" id="ARBA00022649"/>
    </source>
</evidence>
<evidence type="ECO:0000256" key="1">
    <source>
        <dbReference type="ARBA" id="ARBA00006226"/>
    </source>
</evidence>
<dbReference type="Pfam" id="PF05016">
    <property type="entry name" value="ParE_toxin"/>
    <property type="match status" value="1"/>
</dbReference>
<evidence type="ECO:0000313" key="3">
    <source>
        <dbReference type="EMBL" id="OWT63872.1"/>
    </source>
</evidence>
<comment type="caution">
    <text evidence="3">The sequence shown here is derived from an EMBL/GenBank/DDBJ whole genome shotgun (WGS) entry which is preliminary data.</text>
</comment>
<dbReference type="PANTHER" id="PTHR33755:SF7">
    <property type="entry name" value="TOXIN MODULE OF TOXIN-ANTITOXIN SYSTEM RELE_STBE FAMILY"/>
    <property type="match status" value="1"/>
</dbReference>
<keyword evidence="2" id="KW-1277">Toxin-antitoxin system</keyword>
<evidence type="ECO:0000313" key="4">
    <source>
        <dbReference type="Proteomes" id="UP000214603"/>
    </source>
</evidence>
<reference evidence="4" key="1">
    <citation type="submission" date="2017-06" db="EMBL/GenBank/DDBJ databases">
        <title>Herbaspirillum phytohormonus sp. nov., isolated from the root nodule of Robinia pseudoacacia in lead-zinc mine.</title>
        <authorList>
            <person name="Fan M."/>
            <person name="Lin Y."/>
        </authorList>
    </citation>
    <scope>NUCLEOTIDE SEQUENCE [LARGE SCALE GENOMIC DNA]</scope>
    <source>
        <strain evidence="4">SC-089</strain>
    </source>
</reference>